<evidence type="ECO:0000313" key="1">
    <source>
        <dbReference type="EMBL" id="UYW01754.1"/>
    </source>
</evidence>
<sequence length="150" mass="16668">MRENSLTIIGNIAVYFDAKKGDAGGRPVRFALLNDVKDNVVVNQMKLGSGGGTYGKNESFLSVRPNNSSNIKNTIPAYNSTDQTFWHIISAEQPHIGNRDYIQYMISLINSREVYRLTAIVNNTITATAEHPTASDALVTFFIERLTNKQ</sequence>
<dbReference type="Proteomes" id="UP001163328">
    <property type="component" value="Chromosome"/>
</dbReference>
<name>A0ABY6LZT3_9FLAO</name>
<reference evidence="1" key="1">
    <citation type="submission" date="2021-08" db="EMBL/GenBank/DDBJ databases">
        <title>Flavobacterium sp. strain CC-SYL302.</title>
        <authorList>
            <person name="Lin S.-Y."/>
            <person name="Lee T.-H."/>
            <person name="Young C.-C."/>
        </authorList>
    </citation>
    <scope>NUCLEOTIDE SEQUENCE</scope>
    <source>
        <strain evidence="1">CC-SYL302</strain>
    </source>
</reference>
<evidence type="ECO:0000313" key="2">
    <source>
        <dbReference type="Proteomes" id="UP001163328"/>
    </source>
</evidence>
<keyword evidence="2" id="KW-1185">Reference proteome</keyword>
<gene>
    <name evidence="1" type="ORF">K5I29_02190</name>
</gene>
<proteinExistence type="predicted"/>
<dbReference type="EMBL" id="CP081495">
    <property type="protein sequence ID" value="UYW01754.1"/>
    <property type="molecule type" value="Genomic_DNA"/>
</dbReference>
<protein>
    <submittedName>
        <fullName evidence="1">Uncharacterized protein</fullName>
    </submittedName>
</protein>
<organism evidence="1 2">
    <name type="scientific">Flavobacterium agricola</name>
    <dbReference type="NCBI Taxonomy" id="2870839"/>
    <lineage>
        <taxon>Bacteria</taxon>
        <taxon>Pseudomonadati</taxon>
        <taxon>Bacteroidota</taxon>
        <taxon>Flavobacteriia</taxon>
        <taxon>Flavobacteriales</taxon>
        <taxon>Flavobacteriaceae</taxon>
        <taxon>Flavobacterium</taxon>
    </lineage>
</organism>
<dbReference type="RefSeq" id="WP_264434228.1">
    <property type="nucleotide sequence ID" value="NZ_CP081495.1"/>
</dbReference>
<accession>A0ABY6LZT3</accession>